<dbReference type="OrthoDB" id="44212at2157"/>
<dbReference type="AlphaFoldDB" id="A0A6A9QKK8"/>
<protein>
    <submittedName>
        <fullName evidence="1">Uncharacterized protein</fullName>
    </submittedName>
</protein>
<name>A0A6A9QKK8_ACIIN</name>
<dbReference type="Proteomes" id="UP000440125">
    <property type="component" value="Unassembled WGS sequence"/>
</dbReference>
<gene>
    <name evidence="1" type="ORF">D1867_00970</name>
</gene>
<sequence>MSTAPIPIPIPEGAVGAIAGIIGGLVTYGSIRDTATCTGMQIKEKGFSYEFYPALATSLRVTKSTKNIFQVIRHGIIIRTQEGNYYYVGGKSNYWASARSFQAFQGGTIFYNNTRALATKIRGKESNIVVLRMRTNRISSAWLQPNPPEGCKTPIVGWFLDGLESIAAGAIMTNYIPYYTSLPISSTSIPGSLISVSGGHYSADALAAVLLNISKIPPFPYMVIVTASKQASFEVPPAVQRGSAYVLFPASVMDDLCKFFLAGDFEKYCSELVSDTSYNEALIGAPLFMSFSCPSGCKSVGLIGLVFDGNMLSVGGYSFGNLLIVEPPHPYTDAGMLTYADKFGVRDVLDLSIRVLRVLRGLLVLLFQRME</sequence>
<evidence type="ECO:0000313" key="1">
    <source>
        <dbReference type="EMBL" id="MUM63847.1"/>
    </source>
</evidence>
<proteinExistence type="predicted"/>
<accession>A0A6A9QKK8</accession>
<organism evidence="1 2">
    <name type="scientific">Acidianus infernus</name>
    <dbReference type="NCBI Taxonomy" id="12915"/>
    <lineage>
        <taxon>Archaea</taxon>
        <taxon>Thermoproteota</taxon>
        <taxon>Thermoprotei</taxon>
        <taxon>Sulfolobales</taxon>
        <taxon>Sulfolobaceae</taxon>
        <taxon>Acidianus</taxon>
    </lineage>
</organism>
<dbReference type="RefSeq" id="WP_155862422.1">
    <property type="nucleotide sequence ID" value="NZ_WFIY01000004.1"/>
</dbReference>
<keyword evidence="2" id="KW-1185">Reference proteome</keyword>
<dbReference type="EMBL" id="WFIY01000004">
    <property type="protein sequence ID" value="MUM63847.1"/>
    <property type="molecule type" value="Genomic_DNA"/>
</dbReference>
<evidence type="ECO:0000313" key="2">
    <source>
        <dbReference type="Proteomes" id="UP000440125"/>
    </source>
</evidence>
<reference evidence="1 2" key="1">
    <citation type="submission" date="2019-10" db="EMBL/GenBank/DDBJ databases">
        <title>Genome Sequences from Six Type Strain Members of the Archaeal Family Sulfolobaceae: Acidianus ambivalens, Acidianus infernus, Metallosphaera prunae, Stygiolobus azoricus, Sulfolobus metallicus, and Sulfurisphaera ohwakuensis.</title>
        <authorList>
            <person name="Counts J.A."/>
            <person name="Kelly R.M."/>
        </authorList>
    </citation>
    <scope>NUCLEOTIDE SEQUENCE [LARGE SCALE GENOMIC DNA]</scope>
    <source>
        <strain evidence="1 2">DSM 3191</strain>
    </source>
</reference>
<comment type="caution">
    <text evidence="1">The sequence shown here is derived from an EMBL/GenBank/DDBJ whole genome shotgun (WGS) entry which is preliminary data.</text>
</comment>